<name>A0A3S0QRK2_9GAMM</name>
<proteinExistence type="predicted"/>
<accession>A0A3S0QRK2</accession>
<dbReference type="AlphaFoldDB" id="A0A3S0QRK2"/>
<comment type="caution">
    <text evidence="2">The sequence shown here is derived from an EMBL/GenBank/DDBJ whole genome shotgun (WGS) entry which is preliminary data.</text>
</comment>
<evidence type="ECO:0000313" key="2">
    <source>
        <dbReference type="EMBL" id="RUA22261.1"/>
    </source>
</evidence>
<reference evidence="2" key="1">
    <citation type="submission" date="2018-12" db="EMBL/GenBank/DDBJ databases">
        <authorList>
            <person name="Jadhav K."/>
            <person name="Kushwaha B."/>
            <person name="Jadhav I."/>
        </authorList>
    </citation>
    <scope>NUCLEOTIDE SEQUENCE [LARGE SCALE GENOMIC DNA]</scope>
    <source>
        <strain evidence="2">SBS 10</strain>
    </source>
</reference>
<evidence type="ECO:0000256" key="1">
    <source>
        <dbReference type="SAM" id="MobiDB-lite"/>
    </source>
</evidence>
<dbReference type="EMBL" id="RXHI01000020">
    <property type="protein sequence ID" value="RUA22261.1"/>
    <property type="molecule type" value="Genomic_DNA"/>
</dbReference>
<sequence length="83" mass="9173">MIQNLIENASQHAGYGQPCRGTIHAGEYAHRDRCSPCGSARRRYVLPDELRTHRGFYRASPETPGSGLSGYQSTRSPEPMAPL</sequence>
<protein>
    <submittedName>
        <fullName evidence="2">Uncharacterized protein</fullName>
    </submittedName>
</protein>
<gene>
    <name evidence="2" type="ORF">DSL92_06680</name>
</gene>
<feature type="region of interest" description="Disordered" evidence="1">
    <location>
        <begin position="55"/>
        <end position="83"/>
    </location>
</feature>
<organism evidence="2">
    <name type="scientific">Billgrantia gudaonensis</name>
    <dbReference type="NCBI Taxonomy" id="376427"/>
    <lineage>
        <taxon>Bacteria</taxon>
        <taxon>Pseudomonadati</taxon>
        <taxon>Pseudomonadota</taxon>
        <taxon>Gammaproteobacteria</taxon>
        <taxon>Oceanospirillales</taxon>
        <taxon>Halomonadaceae</taxon>
        <taxon>Billgrantia</taxon>
    </lineage>
</organism>